<keyword evidence="7" id="KW-0460">Magnesium</keyword>
<evidence type="ECO:0000256" key="7">
    <source>
        <dbReference type="ARBA" id="ARBA00022842"/>
    </source>
</evidence>
<dbReference type="Proteomes" id="UP000321794">
    <property type="component" value="Unassembled WGS sequence"/>
</dbReference>
<organism evidence="9 10">
    <name type="scientific">Levilactobacillus zymae</name>
    <dbReference type="NCBI Taxonomy" id="267363"/>
    <lineage>
        <taxon>Bacteria</taxon>
        <taxon>Bacillati</taxon>
        <taxon>Bacillota</taxon>
        <taxon>Bacilli</taxon>
        <taxon>Lactobacillales</taxon>
        <taxon>Lactobacillaceae</taxon>
        <taxon>Levilactobacillus</taxon>
    </lineage>
</organism>
<protein>
    <recommendedName>
        <fullName evidence="11">CRISPR-associated protein Cas2</fullName>
    </recommendedName>
</protein>
<evidence type="ECO:0000313" key="10">
    <source>
        <dbReference type="Proteomes" id="UP000321794"/>
    </source>
</evidence>
<gene>
    <name evidence="9" type="ORF">LZY01_14430</name>
</gene>
<evidence type="ECO:0000256" key="5">
    <source>
        <dbReference type="ARBA" id="ARBA00022759"/>
    </source>
</evidence>
<dbReference type="NCBIfam" id="TIGR01573">
    <property type="entry name" value="cas2"/>
    <property type="match status" value="1"/>
</dbReference>
<comment type="cofactor">
    <cofactor evidence="1">
        <name>Mg(2+)</name>
        <dbReference type="ChEBI" id="CHEBI:18420"/>
    </cofactor>
</comment>
<evidence type="ECO:0000256" key="1">
    <source>
        <dbReference type="ARBA" id="ARBA00001946"/>
    </source>
</evidence>
<dbReference type="Pfam" id="PF09827">
    <property type="entry name" value="CRISPR_Cas2"/>
    <property type="match status" value="1"/>
</dbReference>
<keyword evidence="6" id="KW-0378">Hydrolase</keyword>
<dbReference type="EMBL" id="BJZK01000016">
    <property type="protein sequence ID" value="GEO72275.1"/>
    <property type="molecule type" value="Genomic_DNA"/>
</dbReference>
<accession>A0ABQ0WXH7</accession>
<keyword evidence="5" id="KW-0255">Endonuclease</keyword>
<keyword evidence="8" id="KW-0051">Antiviral defense</keyword>
<evidence type="ECO:0000256" key="3">
    <source>
        <dbReference type="ARBA" id="ARBA00022722"/>
    </source>
</evidence>
<dbReference type="SUPFAM" id="SSF143430">
    <property type="entry name" value="TTP0101/SSO1404-like"/>
    <property type="match status" value="1"/>
</dbReference>
<comment type="similarity">
    <text evidence="2">Belongs to the CRISPR-associated endoribonuclease Cas2 protein family.</text>
</comment>
<dbReference type="InterPro" id="IPR021127">
    <property type="entry name" value="CRISPR_associated_Cas2"/>
</dbReference>
<keyword evidence="10" id="KW-1185">Reference proteome</keyword>
<name>A0ABQ0WXH7_9LACO</name>
<evidence type="ECO:0000256" key="8">
    <source>
        <dbReference type="ARBA" id="ARBA00023118"/>
    </source>
</evidence>
<evidence type="ECO:0008006" key="11">
    <source>
        <dbReference type="Google" id="ProtNLM"/>
    </source>
</evidence>
<evidence type="ECO:0000256" key="4">
    <source>
        <dbReference type="ARBA" id="ARBA00022723"/>
    </source>
</evidence>
<evidence type="ECO:0000256" key="2">
    <source>
        <dbReference type="ARBA" id="ARBA00009959"/>
    </source>
</evidence>
<keyword evidence="4" id="KW-0479">Metal-binding</keyword>
<evidence type="ECO:0000313" key="9">
    <source>
        <dbReference type="EMBL" id="GEO72275.1"/>
    </source>
</evidence>
<reference evidence="9 10" key="1">
    <citation type="submission" date="2019-07" db="EMBL/GenBank/DDBJ databases">
        <title>Whole genome shotgun sequence of Lactobacillus zymae NBRC 107157.</title>
        <authorList>
            <person name="Hosoyama A."/>
            <person name="Uohara A."/>
            <person name="Ohji S."/>
            <person name="Ichikawa N."/>
        </authorList>
    </citation>
    <scope>NUCLEOTIDE SEQUENCE [LARGE SCALE GENOMIC DNA]</scope>
    <source>
        <strain evidence="9 10">NBRC 107157</strain>
    </source>
</reference>
<evidence type="ECO:0000256" key="6">
    <source>
        <dbReference type="ARBA" id="ARBA00022801"/>
    </source>
</evidence>
<proteinExistence type="inferred from homology"/>
<sequence>MMQYSVYVRVCADSKAAQAIERRLARLVPTDSLVQTVMMTEKQYQNMHFIAGEPSQDVLNSAARTVII</sequence>
<keyword evidence="3" id="KW-0540">Nuclease</keyword>
<dbReference type="InterPro" id="IPR019199">
    <property type="entry name" value="Virulence_VapD/CRISPR_Cas2"/>
</dbReference>
<comment type="caution">
    <text evidence="9">The sequence shown here is derived from an EMBL/GenBank/DDBJ whole genome shotgun (WGS) entry which is preliminary data.</text>
</comment>